<reference evidence="1" key="1">
    <citation type="submission" date="2022-02" db="EMBL/GenBank/DDBJ databases">
        <title>Plant Genome Project.</title>
        <authorList>
            <person name="Zhang R.-G."/>
        </authorList>
    </citation>
    <scope>NUCLEOTIDE SEQUENCE</scope>
    <source>
        <strain evidence="1">AT1</strain>
    </source>
</reference>
<keyword evidence="2" id="KW-1185">Reference proteome</keyword>
<dbReference type="Proteomes" id="UP001062846">
    <property type="component" value="Chromosome 8"/>
</dbReference>
<dbReference type="EMBL" id="CM046395">
    <property type="protein sequence ID" value="KAI8543458.1"/>
    <property type="molecule type" value="Genomic_DNA"/>
</dbReference>
<name>A0ACC0MT47_RHOML</name>
<protein>
    <submittedName>
        <fullName evidence="1">Uncharacterized protein</fullName>
    </submittedName>
</protein>
<comment type="caution">
    <text evidence="1">The sequence shown here is derived from an EMBL/GenBank/DDBJ whole genome shotgun (WGS) entry which is preliminary data.</text>
</comment>
<gene>
    <name evidence="1" type="ORF">RHMOL_Rhmol08G0219900</name>
</gene>
<organism evidence="1 2">
    <name type="scientific">Rhododendron molle</name>
    <name type="common">Chinese azalea</name>
    <name type="synonym">Azalea mollis</name>
    <dbReference type="NCBI Taxonomy" id="49168"/>
    <lineage>
        <taxon>Eukaryota</taxon>
        <taxon>Viridiplantae</taxon>
        <taxon>Streptophyta</taxon>
        <taxon>Embryophyta</taxon>
        <taxon>Tracheophyta</taxon>
        <taxon>Spermatophyta</taxon>
        <taxon>Magnoliopsida</taxon>
        <taxon>eudicotyledons</taxon>
        <taxon>Gunneridae</taxon>
        <taxon>Pentapetalae</taxon>
        <taxon>asterids</taxon>
        <taxon>Ericales</taxon>
        <taxon>Ericaceae</taxon>
        <taxon>Ericoideae</taxon>
        <taxon>Rhodoreae</taxon>
        <taxon>Rhododendron</taxon>
    </lineage>
</organism>
<accession>A0ACC0MT47</accession>
<proteinExistence type="predicted"/>
<evidence type="ECO:0000313" key="1">
    <source>
        <dbReference type="EMBL" id="KAI8543458.1"/>
    </source>
</evidence>
<evidence type="ECO:0000313" key="2">
    <source>
        <dbReference type="Proteomes" id="UP001062846"/>
    </source>
</evidence>
<sequence>MKQPDFSAEAHVPSTPHLFVPSGFAAYVPKRTEYDNELVLRDPEVHIANSWSEERAGQRDIRGFSGACRSLALYEALPSRVKELVDAAGFGEFIRTLTSSRNDHAVLVALAERWRDTTNTFHLPPEEMTVTPTDFAAITGLRVGRELIPFDSGIHNDRAALKWFLGEMPKIMEGMARYKQSVGYLKRKGGTALGAVYCFLGDSLRTEQSTVGYWRVWESKKNMGTKEGRGHLNAFRPYLDDLWASQINWDPWRVARPEPEHLSRSRAITASRVLLESAFGWQWYLGDRVACQSLGYSVFQVPGPLPPQASHTGTYTRTKLEEFTRPGTELTRHLRPEMDYAAYQKDRLAGPLGIRAFRDVRSQACGAAKERRAV</sequence>